<keyword evidence="1" id="KW-0862">Zinc</keyword>
<evidence type="ECO:0000256" key="2">
    <source>
        <dbReference type="SAM" id="Coils"/>
    </source>
</evidence>
<keyword evidence="2" id="KW-0175">Coiled coil</keyword>
<dbReference type="InterPro" id="IPR000571">
    <property type="entry name" value="Znf_CCCH"/>
</dbReference>
<dbReference type="OrthoDB" id="420975at2759"/>
<protein>
    <recommendedName>
        <fullName evidence="4">C3H1-type domain-containing protein</fullName>
    </recommendedName>
</protein>
<comment type="caution">
    <text evidence="5">The sequence shown here is derived from an EMBL/GenBank/DDBJ whole genome shotgun (WGS) entry which is preliminary data.</text>
</comment>
<keyword evidence="1" id="KW-0479">Metal-binding</keyword>
<feature type="domain" description="C3H1-type" evidence="4">
    <location>
        <begin position="569"/>
        <end position="597"/>
    </location>
</feature>
<name>A0A1Q9D2L0_SYMMI</name>
<proteinExistence type="predicted"/>
<reference evidence="5 6" key="1">
    <citation type="submission" date="2016-02" db="EMBL/GenBank/DDBJ databases">
        <title>Genome analysis of coral dinoflagellate symbionts highlights evolutionary adaptations to a symbiotic lifestyle.</title>
        <authorList>
            <person name="Aranda M."/>
            <person name="Li Y."/>
            <person name="Liew Y.J."/>
            <person name="Baumgarten S."/>
            <person name="Simakov O."/>
            <person name="Wilson M."/>
            <person name="Piel J."/>
            <person name="Ashoor H."/>
            <person name="Bougouffa S."/>
            <person name="Bajic V.B."/>
            <person name="Ryu T."/>
            <person name="Ravasi T."/>
            <person name="Bayer T."/>
            <person name="Micklem G."/>
            <person name="Kim H."/>
            <person name="Bhak J."/>
            <person name="Lajeunesse T.C."/>
            <person name="Voolstra C.R."/>
        </authorList>
    </citation>
    <scope>NUCLEOTIDE SEQUENCE [LARGE SCALE GENOMIC DNA]</scope>
    <source>
        <strain evidence="5 6">CCMP2467</strain>
    </source>
</reference>
<sequence length="701" mass="76945">MLALALWSALLVSAQAEAECSWWSWCSKPSAQRAFEAESFSGGVSLLQVGPAEVVRAQRSTDAVHSRRPSSPSKDAASSNALVQFYRDLVEEQEVTPGEVSGVIMLLGIVIACLCWAPPISSPAMNKEAVPDILPPVTDKAPRRPSNPRNLKLDVKACTSPREATGTSYCTACPVMSRLGDFRLFRWILVCHPERGRQIDPVKWSMEEDVIPRAEKDVQVLGYGSPPQTSVLIPLHMVDDSELCLASKAAPIKRHFEENVLIFVVQAVIAETDKSVLQRAGTTHTRQQEAVSEVKPGCVNISRQLAQPRQLWMSTAQLMVRRQLPADAEEGPVLLDDPSLHLQARYIAYRSEDAEASSRGHSRGFIAAGLQKGPISRKALGADAGCRTWLAPFSLDSPFAFDSIKLAAGLDGGQVRLYLSYVPSLASLATLYQLHSQKGVQLQVAFNTWRETRMWTTELHELQNTMAPTRVMRRGAMKSVLDADSLKRDLQAKLQRLVQEERVAQHRANVDDQPATLRPLEVGEVLHDDMPNVLPKWMREGLRPRVAMAAPGALEDNDNFSLGTRGHPNKCKPACRFHRRRGGCREGASCKFCHECVFSDSDPNYLGVPLHSLGSASSVCTPVPPGAMQRPSSEGDYPSIGSIGHPFSCGPPCKYNSKPKGCKDGLLCDHCHLCRWKRHTPGAGPVQGGRPNLEKEETLFA</sequence>
<evidence type="ECO:0000256" key="3">
    <source>
        <dbReference type="SAM" id="SignalP"/>
    </source>
</evidence>
<keyword evidence="6" id="KW-1185">Reference proteome</keyword>
<organism evidence="5 6">
    <name type="scientific">Symbiodinium microadriaticum</name>
    <name type="common">Dinoflagellate</name>
    <name type="synonym">Zooxanthella microadriatica</name>
    <dbReference type="NCBI Taxonomy" id="2951"/>
    <lineage>
        <taxon>Eukaryota</taxon>
        <taxon>Sar</taxon>
        <taxon>Alveolata</taxon>
        <taxon>Dinophyceae</taxon>
        <taxon>Suessiales</taxon>
        <taxon>Symbiodiniaceae</taxon>
        <taxon>Symbiodinium</taxon>
    </lineage>
</organism>
<keyword evidence="3" id="KW-0732">Signal</keyword>
<feature type="coiled-coil region" evidence="2">
    <location>
        <begin position="480"/>
        <end position="507"/>
    </location>
</feature>
<accession>A0A1Q9D2L0</accession>
<gene>
    <name evidence="5" type="ORF">AK812_SmicGene29121</name>
</gene>
<evidence type="ECO:0000256" key="1">
    <source>
        <dbReference type="PROSITE-ProRule" id="PRU00723"/>
    </source>
</evidence>
<feature type="signal peptide" evidence="3">
    <location>
        <begin position="1"/>
        <end position="16"/>
    </location>
</feature>
<evidence type="ECO:0000313" key="6">
    <source>
        <dbReference type="Proteomes" id="UP000186817"/>
    </source>
</evidence>
<dbReference type="GO" id="GO:0008270">
    <property type="term" value="F:zinc ion binding"/>
    <property type="evidence" value="ECO:0007669"/>
    <property type="project" value="UniProtKB-KW"/>
</dbReference>
<dbReference type="AlphaFoldDB" id="A0A1Q9D2L0"/>
<keyword evidence="1" id="KW-0863">Zinc-finger</keyword>
<evidence type="ECO:0000259" key="4">
    <source>
        <dbReference type="PROSITE" id="PS50103"/>
    </source>
</evidence>
<dbReference type="PROSITE" id="PS50103">
    <property type="entry name" value="ZF_C3H1"/>
    <property type="match status" value="1"/>
</dbReference>
<feature type="chain" id="PRO_5012209530" description="C3H1-type domain-containing protein" evidence="3">
    <location>
        <begin position="17"/>
        <end position="701"/>
    </location>
</feature>
<dbReference type="EMBL" id="LSRX01000761">
    <property type="protein sequence ID" value="OLP89420.1"/>
    <property type="molecule type" value="Genomic_DNA"/>
</dbReference>
<evidence type="ECO:0000313" key="5">
    <source>
        <dbReference type="EMBL" id="OLP89420.1"/>
    </source>
</evidence>
<feature type="zinc finger region" description="C3H1-type" evidence="1">
    <location>
        <begin position="569"/>
        <end position="597"/>
    </location>
</feature>
<dbReference type="Proteomes" id="UP000186817">
    <property type="component" value="Unassembled WGS sequence"/>
</dbReference>